<keyword evidence="5" id="KW-1000">Mitochondrion outer membrane</keyword>
<dbReference type="InParanoid" id="A0A067RE50"/>
<evidence type="ECO:0000256" key="7">
    <source>
        <dbReference type="ARBA" id="ARBA00023054"/>
    </source>
</evidence>
<dbReference type="FunCoup" id="A0A067RE50">
    <property type="interactions" value="1592"/>
</dbReference>
<dbReference type="GO" id="GO:0005777">
    <property type="term" value="C:peroxisome"/>
    <property type="evidence" value="ECO:0007669"/>
    <property type="project" value="UniProtKB-SubCell"/>
</dbReference>
<sequence>MSKAASPTRFSGDFDHFYDPNFTADISQKMRVPKRIKVDGESNDDQSNIGSNWNTALASEKFDMHVPDRILVAGQEQHIGTKAPPRELILENAVMPPDPGVVRVQTPPRVITLDEHYFPSADDFLNHAELLEEHVITAVTEPKSQYHIEQRMTVRESTPPIGTGEGLTPSEELVHLRRQMAKLNRRVMAVEFDNLQRQQREKIIYAIGLTYLLFKAVFWLARSS</sequence>
<keyword evidence="9 11" id="KW-0472">Membrane</keyword>
<keyword evidence="8" id="KW-0496">Mitochondrion</keyword>
<organism evidence="13 14">
    <name type="scientific">Zootermopsis nevadensis</name>
    <name type="common">Dampwood termite</name>
    <dbReference type="NCBI Taxonomy" id="136037"/>
    <lineage>
        <taxon>Eukaryota</taxon>
        <taxon>Metazoa</taxon>
        <taxon>Ecdysozoa</taxon>
        <taxon>Arthropoda</taxon>
        <taxon>Hexapoda</taxon>
        <taxon>Insecta</taxon>
        <taxon>Pterygota</taxon>
        <taxon>Neoptera</taxon>
        <taxon>Polyneoptera</taxon>
        <taxon>Dictyoptera</taxon>
        <taxon>Blattodea</taxon>
        <taxon>Blattoidea</taxon>
        <taxon>Termitoidae</taxon>
        <taxon>Termopsidae</taxon>
        <taxon>Zootermopsis</taxon>
    </lineage>
</organism>
<reference evidence="13 14" key="1">
    <citation type="journal article" date="2014" name="Nat. Commun.">
        <title>Molecular traces of alternative social organization in a termite genome.</title>
        <authorList>
            <person name="Terrapon N."/>
            <person name="Li C."/>
            <person name="Robertson H.M."/>
            <person name="Ji L."/>
            <person name="Meng X."/>
            <person name="Booth W."/>
            <person name="Chen Z."/>
            <person name="Childers C.P."/>
            <person name="Glastad K.M."/>
            <person name="Gokhale K."/>
            <person name="Gowin J."/>
            <person name="Gronenberg W."/>
            <person name="Hermansen R.A."/>
            <person name="Hu H."/>
            <person name="Hunt B.G."/>
            <person name="Huylmans A.K."/>
            <person name="Khalil S.M."/>
            <person name="Mitchell R.D."/>
            <person name="Munoz-Torres M.C."/>
            <person name="Mustard J.A."/>
            <person name="Pan H."/>
            <person name="Reese J.T."/>
            <person name="Scharf M.E."/>
            <person name="Sun F."/>
            <person name="Vogel H."/>
            <person name="Xiao J."/>
            <person name="Yang W."/>
            <person name="Yang Z."/>
            <person name="Yang Z."/>
            <person name="Zhou J."/>
            <person name="Zhu J."/>
            <person name="Brent C.S."/>
            <person name="Elsik C.G."/>
            <person name="Goodisman M.A."/>
            <person name="Liberles D.A."/>
            <person name="Roe R.M."/>
            <person name="Vargo E.L."/>
            <person name="Vilcinskas A."/>
            <person name="Wang J."/>
            <person name="Bornberg-Bauer E."/>
            <person name="Korb J."/>
            <person name="Zhang G."/>
            <person name="Liebig J."/>
        </authorList>
    </citation>
    <scope>NUCLEOTIDE SEQUENCE [LARGE SCALE GENOMIC DNA]</scope>
    <source>
        <tissue evidence="13">Whole organism</tissue>
    </source>
</reference>
<evidence type="ECO:0000256" key="1">
    <source>
        <dbReference type="ARBA" id="ARBA00004200"/>
    </source>
</evidence>
<dbReference type="OMA" id="FKTFMWL"/>
<dbReference type="InterPro" id="IPR008518">
    <property type="entry name" value="Mff/Tango-11"/>
</dbReference>
<proteinExistence type="inferred from homology"/>
<protein>
    <submittedName>
        <fullName evidence="13">Transport and Golgi organization protein 11</fullName>
    </submittedName>
</protein>
<evidence type="ECO:0000256" key="6">
    <source>
        <dbReference type="ARBA" id="ARBA00022989"/>
    </source>
</evidence>
<dbReference type="PANTHER" id="PTHR16501:SF6">
    <property type="entry name" value="TRANSPORT AND GOLGI ORGANIZATION PROTEIN 11"/>
    <property type="match status" value="1"/>
</dbReference>
<dbReference type="AlphaFoldDB" id="A0A067RE50"/>
<evidence type="ECO:0000256" key="8">
    <source>
        <dbReference type="ARBA" id="ARBA00023128"/>
    </source>
</evidence>
<dbReference type="Proteomes" id="UP000027135">
    <property type="component" value="Unassembled WGS sequence"/>
</dbReference>
<evidence type="ECO:0000256" key="4">
    <source>
        <dbReference type="ARBA" id="ARBA00022692"/>
    </source>
</evidence>
<dbReference type="STRING" id="136037.A0A067RE50"/>
<evidence type="ECO:0000256" key="3">
    <source>
        <dbReference type="ARBA" id="ARBA00009806"/>
    </source>
</evidence>
<keyword evidence="4 11" id="KW-0812">Transmembrane</keyword>
<feature type="domain" description="Mff-like" evidence="12">
    <location>
        <begin position="139"/>
        <end position="222"/>
    </location>
</feature>
<keyword evidence="10" id="KW-0576">Peroxisome</keyword>
<dbReference type="InterPro" id="IPR039433">
    <property type="entry name" value="Mff-like_dom"/>
</dbReference>
<keyword evidence="7" id="KW-0175">Coiled coil</keyword>
<gene>
    <name evidence="13" type="ORF">L798_08419</name>
</gene>
<keyword evidence="14" id="KW-1185">Reference proteome</keyword>
<dbReference type="PANTHER" id="PTHR16501">
    <property type="entry name" value="TRANSPORT AND GOLGI ORGANIZATION PROTEIN 11"/>
    <property type="match status" value="1"/>
</dbReference>
<dbReference type="EMBL" id="KK852751">
    <property type="protein sequence ID" value="KDR17158.1"/>
    <property type="molecule type" value="Genomic_DNA"/>
</dbReference>
<accession>A0A067RE50</accession>
<evidence type="ECO:0000256" key="2">
    <source>
        <dbReference type="ARBA" id="ARBA00004275"/>
    </source>
</evidence>
<evidence type="ECO:0000259" key="12">
    <source>
        <dbReference type="Pfam" id="PF05644"/>
    </source>
</evidence>
<evidence type="ECO:0000256" key="11">
    <source>
        <dbReference type="SAM" id="Phobius"/>
    </source>
</evidence>
<evidence type="ECO:0000256" key="10">
    <source>
        <dbReference type="ARBA" id="ARBA00023140"/>
    </source>
</evidence>
<feature type="domain" description="Mff-like" evidence="12">
    <location>
        <begin position="14"/>
        <end position="124"/>
    </location>
</feature>
<keyword evidence="6 11" id="KW-1133">Transmembrane helix</keyword>
<feature type="transmembrane region" description="Helical" evidence="11">
    <location>
        <begin position="203"/>
        <end position="221"/>
    </location>
</feature>
<dbReference type="eggNOG" id="ENOG502R96B">
    <property type="taxonomic scope" value="Eukaryota"/>
</dbReference>
<name>A0A067RE50_ZOONE</name>
<comment type="subcellular location">
    <subcellularLocation>
        <location evidence="1">Mitochondrion outer membrane</location>
        <topology evidence="1">Single-pass type IV membrane protein</topology>
    </subcellularLocation>
    <subcellularLocation>
        <location evidence="2">Peroxisome</location>
    </subcellularLocation>
</comment>
<comment type="similarity">
    <text evidence="3">Belongs to the Tango11 family.</text>
</comment>
<evidence type="ECO:0000256" key="5">
    <source>
        <dbReference type="ARBA" id="ARBA00022787"/>
    </source>
</evidence>
<dbReference type="Pfam" id="PF05644">
    <property type="entry name" value="Miff"/>
    <property type="match status" value="2"/>
</dbReference>
<evidence type="ECO:0000313" key="13">
    <source>
        <dbReference type="EMBL" id="KDR17158.1"/>
    </source>
</evidence>
<dbReference type="GO" id="GO:0005741">
    <property type="term" value="C:mitochondrial outer membrane"/>
    <property type="evidence" value="ECO:0007669"/>
    <property type="project" value="UniProtKB-SubCell"/>
</dbReference>
<evidence type="ECO:0000313" key="14">
    <source>
        <dbReference type="Proteomes" id="UP000027135"/>
    </source>
</evidence>
<evidence type="ECO:0000256" key="9">
    <source>
        <dbReference type="ARBA" id="ARBA00023136"/>
    </source>
</evidence>